<feature type="domain" description="DTW" evidence="6">
    <location>
        <begin position="2"/>
        <end position="180"/>
    </location>
</feature>
<dbReference type="EMBL" id="RJUL01000004">
    <property type="protein sequence ID" value="ROQ27420.1"/>
    <property type="molecule type" value="Genomic_DNA"/>
</dbReference>
<dbReference type="Pfam" id="PF03942">
    <property type="entry name" value="DTW"/>
    <property type="match status" value="1"/>
</dbReference>
<comment type="caution">
    <text evidence="7">The sequence shown here is derived from an EMBL/GenBank/DDBJ whole genome shotgun (WGS) entry which is preliminary data.</text>
</comment>
<evidence type="ECO:0000256" key="3">
    <source>
        <dbReference type="ARBA" id="ARBA00022691"/>
    </source>
</evidence>
<dbReference type="RefSeq" id="WP_050658076.1">
    <property type="nucleotide sequence ID" value="NZ_JBLXAC010000004.1"/>
</dbReference>
<dbReference type="AlphaFoldDB" id="A0A3N1PKJ7"/>
<keyword evidence="2" id="KW-0808">Transferase</keyword>
<dbReference type="InterPro" id="IPR039262">
    <property type="entry name" value="DTWD2/TAPT"/>
</dbReference>
<dbReference type="GO" id="GO:0008033">
    <property type="term" value="P:tRNA processing"/>
    <property type="evidence" value="ECO:0007669"/>
    <property type="project" value="UniProtKB-KW"/>
</dbReference>
<comment type="similarity">
    <text evidence="5">Belongs to the TDD superfamily. DTWD2 family.</text>
</comment>
<evidence type="ECO:0000259" key="6">
    <source>
        <dbReference type="SMART" id="SM01144"/>
    </source>
</evidence>
<evidence type="ECO:0000256" key="5">
    <source>
        <dbReference type="ARBA" id="ARBA00034489"/>
    </source>
</evidence>
<organism evidence="7 8">
    <name type="scientific">Gallaecimonas pentaromativorans</name>
    <dbReference type="NCBI Taxonomy" id="584787"/>
    <lineage>
        <taxon>Bacteria</taxon>
        <taxon>Pseudomonadati</taxon>
        <taxon>Pseudomonadota</taxon>
        <taxon>Gammaproteobacteria</taxon>
        <taxon>Enterobacterales</taxon>
        <taxon>Gallaecimonadaceae</taxon>
        <taxon>Gallaecimonas</taxon>
    </lineage>
</organism>
<keyword evidence="3" id="KW-0949">S-adenosyl-L-methionine</keyword>
<keyword evidence="4" id="KW-0819">tRNA processing</keyword>
<sequence length="188" mass="20264">MARASCPKCNRLIIHCICALIRPLACRTQVTLVQYPGEENHPLGTAALVQGALDCALLRTDALLAAPAWPDGTALLFPGEEASNLATLASAPPHLVVLDGTWRKALRLYEQSPALKALPKVCLPQGAASRYRLRSTRKKSALSTVEAVMMALAIIEPGIDLSPLEDGFEGLIERAMTRLPASVRQQYL</sequence>
<name>A0A3N1PKJ7_9GAMM</name>
<evidence type="ECO:0000256" key="1">
    <source>
        <dbReference type="ARBA" id="ARBA00012386"/>
    </source>
</evidence>
<evidence type="ECO:0000313" key="7">
    <source>
        <dbReference type="EMBL" id="ROQ27420.1"/>
    </source>
</evidence>
<reference evidence="7 8" key="1">
    <citation type="submission" date="2018-11" db="EMBL/GenBank/DDBJ databases">
        <title>Genomic Encyclopedia of Type Strains, Phase IV (KMG-IV): sequencing the most valuable type-strain genomes for metagenomic binning, comparative biology and taxonomic classification.</title>
        <authorList>
            <person name="Goeker M."/>
        </authorList>
    </citation>
    <scope>NUCLEOTIDE SEQUENCE [LARGE SCALE GENOMIC DNA]</scope>
    <source>
        <strain evidence="7 8">DSM 21945</strain>
    </source>
</reference>
<dbReference type="InterPro" id="IPR005636">
    <property type="entry name" value="DTW"/>
</dbReference>
<proteinExistence type="inferred from homology"/>
<protein>
    <recommendedName>
        <fullName evidence="1">tRNA-uridine aminocarboxypropyltransferase</fullName>
        <ecNumber evidence="1">2.5.1.25</ecNumber>
    </recommendedName>
</protein>
<dbReference type="Proteomes" id="UP000268033">
    <property type="component" value="Unassembled WGS sequence"/>
</dbReference>
<dbReference type="OrthoDB" id="268835at2"/>
<dbReference type="PANTHER" id="PTHR21392:SF0">
    <property type="entry name" value="TRNA-URIDINE AMINOCARBOXYPROPYLTRANSFERASE 2"/>
    <property type="match status" value="1"/>
</dbReference>
<gene>
    <name evidence="7" type="ORF">EDC28_10468</name>
</gene>
<dbReference type="SMART" id="SM01144">
    <property type="entry name" value="DTW"/>
    <property type="match status" value="1"/>
</dbReference>
<accession>A0A3N1PKJ7</accession>
<dbReference type="PANTHER" id="PTHR21392">
    <property type="entry name" value="TRNA-URIDINE AMINOCARBOXYPROPYLTRANSFERASE 2"/>
    <property type="match status" value="1"/>
</dbReference>
<dbReference type="STRING" id="584787.GCA_001247655_02509"/>
<keyword evidence="8" id="KW-1185">Reference proteome</keyword>
<evidence type="ECO:0000256" key="2">
    <source>
        <dbReference type="ARBA" id="ARBA00022679"/>
    </source>
</evidence>
<dbReference type="GO" id="GO:0016432">
    <property type="term" value="F:tRNA-uridine aminocarboxypropyltransferase activity"/>
    <property type="evidence" value="ECO:0007669"/>
    <property type="project" value="UniProtKB-EC"/>
</dbReference>
<dbReference type="EC" id="2.5.1.25" evidence="1"/>
<evidence type="ECO:0000256" key="4">
    <source>
        <dbReference type="ARBA" id="ARBA00022694"/>
    </source>
</evidence>
<evidence type="ECO:0000313" key="8">
    <source>
        <dbReference type="Proteomes" id="UP000268033"/>
    </source>
</evidence>